<dbReference type="AlphaFoldDB" id="A0A7T8KKT3"/>
<reference evidence="3" key="1">
    <citation type="submission" date="2021-01" db="EMBL/GenBank/DDBJ databases">
        <title>Caligus Genome Assembly.</title>
        <authorList>
            <person name="Gallardo-Escarate C."/>
        </authorList>
    </citation>
    <scope>NUCLEOTIDE SEQUENCE [LARGE SCALE GENOMIC DNA]</scope>
</reference>
<proteinExistence type="predicted"/>
<feature type="compositionally biased region" description="Basic and acidic residues" evidence="1">
    <location>
        <begin position="1"/>
        <end position="16"/>
    </location>
</feature>
<name>A0A7T8KKT3_CALRO</name>
<keyword evidence="3" id="KW-1185">Reference proteome</keyword>
<evidence type="ECO:0000313" key="2">
    <source>
        <dbReference type="EMBL" id="QQP57763.1"/>
    </source>
</evidence>
<organism evidence="2 3">
    <name type="scientific">Caligus rogercresseyi</name>
    <name type="common">Sea louse</name>
    <dbReference type="NCBI Taxonomy" id="217165"/>
    <lineage>
        <taxon>Eukaryota</taxon>
        <taxon>Metazoa</taxon>
        <taxon>Ecdysozoa</taxon>
        <taxon>Arthropoda</taxon>
        <taxon>Crustacea</taxon>
        <taxon>Multicrustacea</taxon>
        <taxon>Hexanauplia</taxon>
        <taxon>Copepoda</taxon>
        <taxon>Siphonostomatoida</taxon>
        <taxon>Caligidae</taxon>
        <taxon>Caligus</taxon>
    </lineage>
</organism>
<feature type="region of interest" description="Disordered" evidence="1">
    <location>
        <begin position="1"/>
        <end position="25"/>
    </location>
</feature>
<dbReference type="EMBL" id="CP045891">
    <property type="protein sequence ID" value="QQP57763.1"/>
    <property type="molecule type" value="Genomic_DNA"/>
</dbReference>
<gene>
    <name evidence="2" type="ORF">FKW44_002857</name>
</gene>
<dbReference type="Proteomes" id="UP000595437">
    <property type="component" value="Chromosome 2"/>
</dbReference>
<protein>
    <submittedName>
        <fullName evidence="2">Uncharacterized protein</fullName>
    </submittedName>
</protein>
<sequence length="49" mass="5508">MVYDTKKKLEARDSLERNPGSGGHNQILTDQFLVGLFAEMEEDDSILVP</sequence>
<evidence type="ECO:0000313" key="3">
    <source>
        <dbReference type="Proteomes" id="UP000595437"/>
    </source>
</evidence>
<accession>A0A7T8KKT3</accession>
<evidence type="ECO:0000256" key="1">
    <source>
        <dbReference type="SAM" id="MobiDB-lite"/>
    </source>
</evidence>